<feature type="non-terminal residue" evidence="8">
    <location>
        <position position="1"/>
    </location>
</feature>
<keyword evidence="9" id="KW-1185">Reference proteome</keyword>
<reference evidence="8 9" key="1">
    <citation type="submission" date="2014-05" db="EMBL/GenBank/DDBJ databases">
        <title>Draft genome sequence of a rare smut relative, Tilletiaria anomala UBC 951.</title>
        <authorList>
            <consortium name="DOE Joint Genome Institute"/>
            <person name="Toome M."/>
            <person name="Kuo A."/>
            <person name="Henrissat B."/>
            <person name="Lipzen A."/>
            <person name="Tritt A."/>
            <person name="Yoshinaga Y."/>
            <person name="Zane M."/>
            <person name="Barry K."/>
            <person name="Grigoriev I.V."/>
            <person name="Spatafora J.W."/>
            <person name="Aimea M.C."/>
        </authorList>
    </citation>
    <scope>NUCLEOTIDE SEQUENCE [LARGE SCALE GENOMIC DNA]</scope>
    <source>
        <strain evidence="8 9">UBC 951</strain>
    </source>
</reference>
<dbReference type="GeneID" id="25262136"/>
<dbReference type="FunCoup" id="A0A066V4D6">
    <property type="interactions" value="46"/>
</dbReference>
<dbReference type="PANTHER" id="PTHR15039">
    <property type="entry name" value="DOLICHOL PHOSPHATE-MANNOSE BIOSYNTHESIS REGULATORY PROTEIN"/>
    <property type="match status" value="1"/>
</dbReference>
<dbReference type="PANTHER" id="PTHR15039:SF11">
    <property type="entry name" value="DOLICHOL PHOSPHATE-MANNOSE BIOSYNTHESIS REGULATORY PROTEIN"/>
    <property type="match status" value="1"/>
</dbReference>
<dbReference type="InterPro" id="IPR009914">
    <property type="entry name" value="DPM2"/>
</dbReference>
<dbReference type="HOGENOM" id="CLU_150144_2_1_1"/>
<sequence length="79" mass="8757">QGASDRLLGGSMLMTAAFIWTYYTIWALVTPFFSPDSAIHTYFPDRVWAVRIPAALLVFGLCTVGAFVGIIMQKEAKKK</sequence>
<name>A0A066V4D6_TILAU</name>
<dbReference type="Proteomes" id="UP000027361">
    <property type="component" value="Unassembled WGS sequence"/>
</dbReference>
<proteinExistence type="inferred from homology"/>
<evidence type="ECO:0000256" key="5">
    <source>
        <dbReference type="ARBA" id="ARBA00022989"/>
    </source>
</evidence>
<dbReference type="InParanoid" id="A0A066V4D6"/>
<dbReference type="EMBL" id="JMSN01000174">
    <property type="protein sequence ID" value="KDN36296.1"/>
    <property type="molecule type" value="Genomic_DNA"/>
</dbReference>
<dbReference type="GO" id="GO:0033185">
    <property type="term" value="C:dolichol-phosphate-mannose synthase complex"/>
    <property type="evidence" value="ECO:0007669"/>
    <property type="project" value="TreeGrafter"/>
</dbReference>
<evidence type="ECO:0000256" key="6">
    <source>
        <dbReference type="ARBA" id="ARBA00023136"/>
    </source>
</evidence>
<dbReference type="OMA" id="QKYFLPH"/>
<evidence type="ECO:0000313" key="9">
    <source>
        <dbReference type="Proteomes" id="UP000027361"/>
    </source>
</evidence>
<comment type="function">
    <text evidence="7">Regulatory subunit of the dolichol-phosphate mannose (DPM) synthase complex; essential for the ER localization.</text>
</comment>
<protein>
    <recommendedName>
        <fullName evidence="7">Dolichol phosphate-mannose biosynthesis regulatory protein</fullName>
    </recommendedName>
</protein>
<dbReference type="Pfam" id="PF07297">
    <property type="entry name" value="DPM2"/>
    <property type="match status" value="1"/>
</dbReference>
<evidence type="ECO:0000256" key="1">
    <source>
        <dbReference type="ARBA" id="ARBA00004477"/>
    </source>
</evidence>
<dbReference type="OrthoDB" id="311279at2759"/>
<comment type="subunit">
    <text evidence="7">Component of the dolichol-phosphate mannose (DPM) synthase complex.</text>
</comment>
<accession>A0A066V4D6</accession>
<evidence type="ECO:0000256" key="4">
    <source>
        <dbReference type="ARBA" id="ARBA00022824"/>
    </source>
</evidence>
<dbReference type="STRING" id="1037660.A0A066V4D6"/>
<keyword evidence="3 7" id="KW-0812">Transmembrane</keyword>
<dbReference type="GO" id="GO:0180047">
    <property type="term" value="P:dolichol phosphate mannose biosynthetic process"/>
    <property type="evidence" value="ECO:0007669"/>
    <property type="project" value="InterPro"/>
</dbReference>
<keyword evidence="4 7" id="KW-0256">Endoplasmic reticulum</keyword>
<dbReference type="GO" id="GO:0030234">
    <property type="term" value="F:enzyme regulator activity"/>
    <property type="evidence" value="ECO:0007669"/>
    <property type="project" value="UniProtKB-UniRule"/>
</dbReference>
<evidence type="ECO:0000256" key="3">
    <source>
        <dbReference type="ARBA" id="ARBA00022692"/>
    </source>
</evidence>
<comment type="similarity">
    <text evidence="2 7">Belongs to the DPM2 family.</text>
</comment>
<feature type="transmembrane region" description="Helical" evidence="7">
    <location>
        <begin position="7"/>
        <end position="28"/>
    </location>
</feature>
<keyword evidence="6 7" id="KW-0472">Membrane</keyword>
<feature type="transmembrane region" description="Helical" evidence="7">
    <location>
        <begin position="48"/>
        <end position="72"/>
    </location>
</feature>
<dbReference type="GO" id="GO:0005789">
    <property type="term" value="C:endoplasmic reticulum membrane"/>
    <property type="evidence" value="ECO:0007669"/>
    <property type="project" value="UniProtKB-SubCell"/>
</dbReference>
<comment type="caution">
    <text evidence="8">The sequence shown here is derived from an EMBL/GenBank/DDBJ whole genome shotgun (WGS) entry which is preliminary data.</text>
</comment>
<comment type="pathway">
    <text evidence="7">Protein modification; protein glycosylation.</text>
</comment>
<gene>
    <name evidence="8" type="ORF">K437DRAFT_216418</name>
</gene>
<evidence type="ECO:0000313" key="8">
    <source>
        <dbReference type="EMBL" id="KDN36296.1"/>
    </source>
</evidence>
<dbReference type="RefSeq" id="XP_013240011.1">
    <property type="nucleotide sequence ID" value="XM_013384557.1"/>
</dbReference>
<feature type="non-terminal residue" evidence="8">
    <location>
        <position position="79"/>
    </location>
</feature>
<dbReference type="UniPathway" id="UPA00378"/>
<keyword evidence="5 7" id="KW-1133">Transmembrane helix</keyword>
<comment type="subcellular location">
    <subcellularLocation>
        <location evidence="1 7">Endoplasmic reticulum membrane</location>
        <topology evidence="1 7">Multi-pass membrane protein</topology>
    </subcellularLocation>
</comment>
<dbReference type="GO" id="GO:0006506">
    <property type="term" value="P:GPI anchor biosynthetic process"/>
    <property type="evidence" value="ECO:0007669"/>
    <property type="project" value="TreeGrafter"/>
</dbReference>
<dbReference type="AlphaFoldDB" id="A0A066V4D6"/>
<evidence type="ECO:0000256" key="2">
    <source>
        <dbReference type="ARBA" id="ARBA00005478"/>
    </source>
</evidence>
<organism evidence="8 9">
    <name type="scientific">Tilletiaria anomala (strain ATCC 24038 / CBS 436.72 / UBC 951)</name>
    <dbReference type="NCBI Taxonomy" id="1037660"/>
    <lineage>
        <taxon>Eukaryota</taxon>
        <taxon>Fungi</taxon>
        <taxon>Dikarya</taxon>
        <taxon>Basidiomycota</taxon>
        <taxon>Ustilaginomycotina</taxon>
        <taxon>Exobasidiomycetes</taxon>
        <taxon>Georgefischeriales</taxon>
        <taxon>Tilletiariaceae</taxon>
        <taxon>Tilletiaria</taxon>
    </lineage>
</organism>
<evidence type="ECO:0000256" key="7">
    <source>
        <dbReference type="RuleBase" id="RU365084"/>
    </source>
</evidence>